<dbReference type="AlphaFoldDB" id="A0A2M9CE69"/>
<dbReference type="InterPro" id="IPR027381">
    <property type="entry name" value="LytR/CpsA/Psr_C"/>
</dbReference>
<dbReference type="Pfam" id="PF13399">
    <property type="entry name" value="LytR_C"/>
    <property type="match status" value="1"/>
</dbReference>
<feature type="domain" description="LytR/CpsA/Psr regulator C-terminal" evidence="3">
    <location>
        <begin position="108"/>
        <end position="190"/>
    </location>
</feature>
<keyword evidence="2" id="KW-1133">Transmembrane helix</keyword>
<keyword evidence="2" id="KW-0472">Membrane</keyword>
<organism evidence="4 5">
    <name type="scientific">Sediminihabitans luteus</name>
    <dbReference type="NCBI Taxonomy" id="1138585"/>
    <lineage>
        <taxon>Bacteria</taxon>
        <taxon>Bacillati</taxon>
        <taxon>Actinomycetota</taxon>
        <taxon>Actinomycetes</taxon>
        <taxon>Micrococcales</taxon>
        <taxon>Cellulomonadaceae</taxon>
        <taxon>Sediminihabitans</taxon>
    </lineage>
</organism>
<dbReference type="EMBL" id="PGFE01000003">
    <property type="protein sequence ID" value="PJJ70193.1"/>
    <property type="molecule type" value="Genomic_DNA"/>
</dbReference>
<keyword evidence="2" id="KW-0812">Transmembrane</keyword>
<evidence type="ECO:0000256" key="1">
    <source>
        <dbReference type="SAM" id="MobiDB-lite"/>
    </source>
</evidence>
<proteinExistence type="predicted"/>
<protein>
    <submittedName>
        <fullName evidence="4">LytR cell envelope-related transcriptional attenuator</fullName>
    </submittedName>
</protein>
<gene>
    <name evidence="4" type="ORF">CLV28_2022</name>
</gene>
<comment type="caution">
    <text evidence="4">The sequence shown here is derived from an EMBL/GenBank/DDBJ whole genome shotgun (WGS) entry which is preliminary data.</text>
</comment>
<dbReference type="Gene3D" id="3.30.70.2390">
    <property type="match status" value="1"/>
</dbReference>
<accession>A0A2M9CE69</accession>
<feature type="region of interest" description="Disordered" evidence="1">
    <location>
        <begin position="45"/>
        <end position="94"/>
    </location>
</feature>
<dbReference type="Proteomes" id="UP000231693">
    <property type="component" value="Unassembled WGS sequence"/>
</dbReference>
<evidence type="ECO:0000313" key="5">
    <source>
        <dbReference type="Proteomes" id="UP000231693"/>
    </source>
</evidence>
<keyword evidence="5" id="KW-1185">Reference proteome</keyword>
<evidence type="ECO:0000256" key="2">
    <source>
        <dbReference type="SAM" id="Phobius"/>
    </source>
</evidence>
<feature type="transmembrane region" description="Helical" evidence="2">
    <location>
        <begin position="20"/>
        <end position="41"/>
    </location>
</feature>
<name>A0A2M9CE69_9CELL</name>
<evidence type="ECO:0000259" key="3">
    <source>
        <dbReference type="Pfam" id="PF13399"/>
    </source>
</evidence>
<sequence length="198" mass="19633">MADGAPVGVHRAPRGAWSKVWPFLLVALICAALAVAAVAILSQTGDTSDDAAPPVTQETSAPPTEGTEETPSAEPTDAAPSDEASATPSEDPAGDVDALVAAADPTAYVRVLNESAPAGEAGKAESALEAKGFTNVVAANPTAPTGASGTVVWYVEGRAETAAAVAAVLGIPAEQTSQVNLREGEVVVVLQGAIQPVG</sequence>
<reference evidence="4 5" key="1">
    <citation type="submission" date="2017-11" db="EMBL/GenBank/DDBJ databases">
        <title>Genomic Encyclopedia of Archaeal and Bacterial Type Strains, Phase II (KMG-II): From Individual Species to Whole Genera.</title>
        <authorList>
            <person name="Goeker M."/>
        </authorList>
    </citation>
    <scope>NUCLEOTIDE SEQUENCE [LARGE SCALE GENOMIC DNA]</scope>
    <source>
        <strain evidence="4 5">DSM 25478</strain>
    </source>
</reference>
<evidence type="ECO:0000313" key="4">
    <source>
        <dbReference type="EMBL" id="PJJ70193.1"/>
    </source>
</evidence>